<evidence type="ECO:0000256" key="2">
    <source>
        <dbReference type="ARBA" id="ARBA00022676"/>
    </source>
</evidence>
<evidence type="ECO:0000313" key="7">
    <source>
        <dbReference type="Proteomes" id="UP000019225"/>
    </source>
</evidence>
<organism evidence="6 7">
    <name type="scientific">Kutzneria albida DSM 43870</name>
    <dbReference type="NCBI Taxonomy" id="1449976"/>
    <lineage>
        <taxon>Bacteria</taxon>
        <taxon>Bacillati</taxon>
        <taxon>Actinomycetota</taxon>
        <taxon>Actinomycetes</taxon>
        <taxon>Pseudonocardiales</taxon>
        <taxon>Pseudonocardiaceae</taxon>
        <taxon>Kutzneria</taxon>
    </lineage>
</organism>
<feature type="domain" description="Erythromycin biosynthesis protein CIII-like N-terminal" evidence="5">
    <location>
        <begin position="22"/>
        <end position="219"/>
    </location>
</feature>
<gene>
    <name evidence="6" type="ORF">KALB_6889</name>
</gene>
<sequence>MRALFVVTPGIGHLFPTVPLAWALRAAGHEVLYVTTGPALAAEQAGLPVVDAAPGFDFRAAMLQRMKENPEVVELMKQEITDLRTIAPRFASMAAGLTDGVVAAAEQWRPDVIVQTVVQGAGLVAASKLGIPLVQHGFGFARTAGVNQVLFEHMTEALERHGVTALPEREAAIDVAPPSLVAAAEGWSMRYVPYNGGGVLPESLLRRPADRPRVAVTLGTVAPTMTGLGPIERLIAAAPQVDAEFVVALGDADVSTLGSVPDNVHLAEWIPLNSLLHTSSALVHHGGSGSTLGALAAGVPQLVLPSGADRYINGAAVREAGAGLSHAEDELDAELLTRLIQEDKLRRRALEVQAEMAALPSPTEIAQRVVDFVA</sequence>
<accession>W5WHC4</accession>
<dbReference type="InterPro" id="IPR010610">
    <property type="entry name" value="EryCIII-like_C"/>
</dbReference>
<dbReference type="Pfam" id="PF06722">
    <property type="entry name" value="EryCIII-like_C"/>
    <property type="match status" value="1"/>
</dbReference>
<evidence type="ECO:0000256" key="1">
    <source>
        <dbReference type="ARBA" id="ARBA00006962"/>
    </source>
</evidence>
<dbReference type="GO" id="GO:0008194">
    <property type="term" value="F:UDP-glycosyltransferase activity"/>
    <property type="evidence" value="ECO:0007669"/>
    <property type="project" value="InterPro"/>
</dbReference>
<dbReference type="FunFam" id="3.40.50.2000:FF:000072">
    <property type="entry name" value="Glycosyl transferase"/>
    <property type="match status" value="1"/>
</dbReference>
<dbReference type="InterPro" id="IPR050426">
    <property type="entry name" value="Glycosyltransferase_28"/>
</dbReference>
<dbReference type="OrthoDB" id="5488434at2"/>
<keyword evidence="7" id="KW-1185">Reference proteome</keyword>
<comment type="similarity">
    <text evidence="1">Belongs to the glycosyltransferase 28 family.</text>
</comment>
<dbReference type="GO" id="GO:0016758">
    <property type="term" value="F:hexosyltransferase activity"/>
    <property type="evidence" value="ECO:0007669"/>
    <property type="project" value="UniProtKB-ARBA"/>
</dbReference>
<protein>
    <submittedName>
        <fullName evidence="6">Uncharacterized protein</fullName>
    </submittedName>
</protein>
<dbReference type="Gene3D" id="3.40.50.2000">
    <property type="entry name" value="Glycogen Phosphorylase B"/>
    <property type="match status" value="2"/>
</dbReference>
<proteinExistence type="inferred from homology"/>
<dbReference type="InterPro" id="IPR002213">
    <property type="entry name" value="UDP_glucos_trans"/>
</dbReference>
<evidence type="ECO:0000256" key="3">
    <source>
        <dbReference type="ARBA" id="ARBA00022679"/>
    </source>
</evidence>
<dbReference type="STRING" id="1449976.KALB_6889"/>
<evidence type="ECO:0000259" key="5">
    <source>
        <dbReference type="Pfam" id="PF21036"/>
    </source>
</evidence>
<keyword evidence="2" id="KW-0328">Glycosyltransferase</keyword>
<dbReference type="InterPro" id="IPR048284">
    <property type="entry name" value="EryCIII-like_N"/>
</dbReference>
<evidence type="ECO:0000259" key="4">
    <source>
        <dbReference type="Pfam" id="PF06722"/>
    </source>
</evidence>
<dbReference type="CDD" id="cd03784">
    <property type="entry name" value="GT1_Gtf-like"/>
    <property type="match status" value="1"/>
</dbReference>
<name>W5WHC4_9PSEU</name>
<dbReference type="PANTHER" id="PTHR48050:SF13">
    <property type="entry name" value="STEROL 3-BETA-GLUCOSYLTRANSFERASE UGT80A2"/>
    <property type="match status" value="1"/>
</dbReference>
<dbReference type="PATRIC" id="fig|1449976.3.peg.6916"/>
<dbReference type="Proteomes" id="UP000019225">
    <property type="component" value="Chromosome"/>
</dbReference>
<dbReference type="AlphaFoldDB" id="W5WHC4"/>
<evidence type="ECO:0000313" key="6">
    <source>
        <dbReference type="EMBL" id="AHI00248.1"/>
    </source>
</evidence>
<dbReference type="GO" id="GO:0017000">
    <property type="term" value="P:antibiotic biosynthetic process"/>
    <property type="evidence" value="ECO:0007669"/>
    <property type="project" value="UniProtKB-ARBA"/>
</dbReference>
<keyword evidence="3" id="KW-0808">Transferase</keyword>
<feature type="domain" description="Erythromycin biosynthesis protein CIII-like C-terminal" evidence="4">
    <location>
        <begin position="233"/>
        <end position="371"/>
    </location>
</feature>
<dbReference type="RefSeq" id="WP_025360110.1">
    <property type="nucleotide sequence ID" value="NZ_CP007155.1"/>
</dbReference>
<dbReference type="Pfam" id="PF21036">
    <property type="entry name" value="EryCIII-like_N"/>
    <property type="match status" value="1"/>
</dbReference>
<dbReference type="eggNOG" id="COG1819">
    <property type="taxonomic scope" value="Bacteria"/>
</dbReference>
<dbReference type="EMBL" id="CP007155">
    <property type="protein sequence ID" value="AHI00248.1"/>
    <property type="molecule type" value="Genomic_DNA"/>
</dbReference>
<reference evidence="6 7" key="1">
    <citation type="journal article" date="2014" name="BMC Genomics">
        <title>Complete genome sequence of producer of the glycopeptide antibiotic Aculeximycin Kutzneria albida DSM 43870T, a representative of minor genus of Pseudonocardiaceae.</title>
        <authorList>
            <person name="Rebets Y."/>
            <person name="Tokovenko B."/>
            <person name="Lushchyk I."/>
            <person name="Ruckert C."/>
            <person name="Zaburannyi N."/>
            <person name="Bechthold A."/>
            <person name="Kalinowski J."/>
            <person name="Luzhetskyy A."/>
        </authorList>
    </citation>
    <scope>NUCLEOTIDE SEQUENCE [LARGE SCALE GENOMIC DNA]</scope>
    <source>
        <strain evidence="6">DSM 43870</strain>
    </source>
</reference>
<dbReference type="PANTHER" id="PTHR48050">
    <property type="entry name" value="STEROL 3-BETA-GLUCOSYLTRANSFERASE"/>
    <property type="match status" value="1"/>
</dbReference>
<dbReference type="SUPFAM" id="SSF53756">
    <property type="entry name" value="UDP-Glycosyltransferase/glycogen phosphorylase"/>
    <property type="match status" value="1"/>
</dbReference>
<dbReference type="HOGENOM" id="CLU_000537_7_4_11"/>
<dbReference type="KEGG" id="kal:KALB_6889"/>